<reference evidence="1 2" key="1">
    <citation type="submission" date="2021-06" db="EMBL/GenBank/DDBJ databases">
        <authorList>
            <person name="Palmer J.M."/>
        </authorList>
    </citation>
    <scope>NUCLEOTIDE SEQUENCE [LARGE SCALE GENOMIC DNA]</scope>
    <source>
        <strain evidence="1 2">MEX-2019</strain>
        <tissue evidence="1">Muscle</tissue>
    </source>
</reference>
<name>A0AAV9SMQ6_9TELE</name>
<dbReference type="AlphaFoldDB" id="A0AAV9SMQ6"/>
<organism evidence="1 2">
    <name type="scientific">Crenichthys baileyi</name>
    <name type="common">White River springfish</name>
    <dbReference type="NCBI Taxonomy" id="28760"/>
    <lineage>
        <taxon>Eukaryota</taxon>
        <taxon>Metazoa</taxon>
        <taxon>Chordata</taxon>
        <taxon>Craniata</taxon>
        <taxon>Vertebrata</taxon>
        <taxon>Euteleostomi</taxon>
        <taxon>Actinopterygii</taxon>
        <taxon>Neopterygii</taxon>
        <taxon>Teleostei</taxon>
        <taxon>Neoteleostei</taxon>
        <taxon>Acanthomorphata</taxon>
        <taxon>Ovalentaria</taxon>
        <taxon>Atherinomorphae</taxon>
        <taxon>Cyprinodontiformes</taxon>
        <taxon>Goodeidae</taxon>
        <taxon>Crenichthys</taxon>
    </lineage>
</organism>
<comment type="caution">
    <text evidence="1">The sequence shown here is derived from an EMBL/GenBank/DDBJ whole genome shotgun (WGS) entry which is preliminary data.</text>
</comment>
<accession>A0AAV9SMQ6</accession>
<proteinExistence type="predicted"/>
<evidence type="ECO:0000313" key="1">
    <source>
        <dbReference type="EMBL" id="KAK5622732.1"/>
    </source>
</evidence>
<sequence>MFLSPGPDQSFSFAKNRAHHTALSLVKGFHMWGSTGGWTVQLRSLTPVSDQVIREVKRRRLWISRRLSVNLSGAS</sequence>
<dbReference type="Proteomes" id="UP001311232">
    <property type="component" value="Unassembled WGS sequence"/>
</dbReference>
<protein>
    <submittedName>
        <fullName evidence="1">Uncharacterized protein</fullName>
    </submittedName>
</protein>
<gene>
    <name evidence="1" type="ORF">CRENBAI_025469</name>
</gene>
<keyword evidence="2" id="KW-1185">Reference proteome</keyword>
<dbReference type="EMBL" id="JAHHUM010000082">
    <property type="protein sequence ID" value="KAK5622732.1"/>
    <property type="molecule type" value="Genomic_DNA"/>
</dbReference>
<evidence type="ECO:0000313" key="2">
    <source>
        <dbReference type="Proteomes" id="UP001311232"/>
    </source>
</evidence>